<dbReference type="SUPFAM" id="SSF51126">
    <property type="entry name" value="Pectin lyase-like"/>
    <property type="match status" value="1"/>
</dbReference>
<dbReference type="InterPro" id="IPR024535">
    <property type="entry name" value="RHGA/B-epi-like_pectate_lyase"/>
</dbReference>
<dbReference type="InterPro" id="IPR012334">
    <property type="entry name" value="Pectin_lyas_fold"/>
</dbReference>
<comment type="caution">
    <text evidence="3">The sequence shown here is derived from an EMBL/GenBank/DDBJ whole genome shotgun (WGS) entry which is preliminary data.</text>
</comment>
<keyword evidence="4" id="KW-1185">Reference proteome</keyword>
<dbReference type="Pfam" id="PF12708">
    <property type="entry name" value="Pect-lyase_RHGA_epim"/>
    <property type="match status" value="1"/>
</dbReference>
<dbReference type="InterPro" id="IPR006626">
    <property type="entry name" value="PbH1"/>
</dbReference>
<name>A0AAE3VWF9_9ACTN</name>
<dbReference type="Gene3D" id="2.160.20.10">
    <property type="entry name" value="Single-stranded right-handed beta-helix, Pectin lyase-like"/>
    <property type="match status" value="1"/>
</dbReference>
<feature type="signal peptide" evidence="1">
    <location>
        <begin position="1"/>
        <end position="34"/>
    </location>
</feature>
<dbReference type="Proteomes" id="UP001240236">
    <property type="component" value="Unassembled WGS sequence"/>
</dbReference>
<evidence type="ECO:0000313" key="4">
    <source>
        <dbReference type="Proteomes" id="UP001240236"/>
    </source>
</evidence>
<feature type="domain" description="Rhamnogalacturonase A/B/Epimerase-like pectate lyase" evidence="2">
    <location>
        <begin position="41"/>
        <end position="288"/>
    </location>
</feature>
<feature type="chain" id="PRO_5042259842" evidence="1">
    <location>
        <begin position="35"/>
        <end position="496"/>
    </location>
</feature>
<dbReference type="AlphaFoldDB" id="A0AAE3VWF9"/>
<protein>
    <submittedName>
        <fullName evidence="3">Parallel beta-helix repeat protein</fullName>
    </submittedName>
</protein>
<keyword evidence="1" id="KW-0732">Signal</keyword>
<organism evidence="3 4">
    <name type="scientific">Catenuloplanes indicus</name>
    <dbReference type="NCBI Taxonomy" id="137267"/>
    <lineage>
        <taxon>Bacteria</taxon>
        <taxon>Bacillati</taxon>
        <taxon>Actinomycetota</taxon>
        <taxon>Actinomycetes</taxon>
        <taxon>Micromonosporales</taxon>
        <taxon>Micromonosporaceae</taxon>
        <taxon>Catenuloplanes</taxon>
    </lineage>
</organism>
<dbReference type="InterPro" id="IPR011050">
    <property type="entry name" value="Pectin_lyase_fold/virulence"/>
</dbReference>
<dbReference type="PROSITE" id="PS51318">
    <property type="entry name" value="TAT"/>
    <property type="match status" value="1"/>
</dbReference>
<gene>
    <name evidence="3" type="ORF">J2S42_000954</name>
</gene>
<sequence length="496" mass="52221">MTDMVNRRNALRVAMTGGAAAVGAVAMAPTAVQAAPGDDGWISVLDHGAAGDGVTDDTARIQAALDAAKASVPQKSVSFPAGRVFRVTGEISLAGYANATIAGNGATLALTGAKPTAAHISTVLRLTDVREITIEDLTIRDTDRTQVYNGLLLAKAHRCVIRGVRVMDVRFTGISVFDNPPAPDGSPAVSDDVLITGCVVEGTRQGISVNGRDIRIIGNHVAMDWWSTDEAKRGPWQSTSDYYDGINVLAGSDRTVVSGNTITDCGQSGVYTQSVRNLVVADNTVTGCVLRGIEIDGQRKHLESADDVVPEKDKLRAYGVTITGNTLLDNLGNINILYALDVTITGNRVHNKRESTCIAINRGTEHAVVVGNHCRQDDPYRAAIWVKPVETLPDGTVVPGTKNVTIAWNNVEAAYDWYAPADTVVMQRTGDAEISTVGTIKATGAIRATGKMLAAGGLGVGNSATASRPGTVIRKVEIFDADGKSLGFIPVYNSIT</sequence>
<evidence type="ECO:0000256" key="1">
    <source>
        <dbReference type="SAM" id="SignalP"/>
    </source>
</evidence>
<dbReference type="EMBL" id="JAUSUZ010000001">
    <property type="protein sequence ID" value="MDQ0364285.1"/>
    <property type="molecule type" value="Genomic_DNA"/>
</dbReference>
<proteinExistence type="predicted"/>
<dbReference type="SMART" id="SM00710">
    <property type="entry name" value="PbH1"/>
    <property type="match status" value="7"/>
</dbReference>
<accession>A0AAE3VWF9</accession>
<reference evidence="3 4" key="1">
    <citation type="submission" date="2023-07" db="EMBL/GenBank/DDBJ databases">
        <title>Sequencing the genomes of 1000 actinobacteria strains.</title>
        <authorList>
            <person name="Klenk H.-P."/>
        </authorList>
    </citation>
    <scope>NUCLEOTIDE SEQUENCE [LARGE SCALE GENOMIC DNA]</scope>
    <source>
        <strain evidence="3 4">DSM 44709</strain>
    </source>
</reference>
<evidence type="ECO:0000313" key="3">
    <source>
        <dbReference type="EMBL" id="MDQ0364285.1"/>
    </source>
</evidence>
<evidence type="ECO:0000259" key="2">
    <source>
        <dbReference type="Pfam" id="PF12708"/>
    </source>
</evidence>
<dbReference type="InterPro" id="IPR006311">
    <property type="entry name" value="TAT_signal"/>
</dbReference>